<evidence type="ECO:0000256" key="3">
    <source>
        <dbReference type="ARBA" id="ARBA00022723"/>
    </source>
</evidence>
<evidence type="ECO:0000256" key="5">
    <source>
        <dbReference type="ARBA" id="ARBA00023002"/>
    </source>
</evidence>
<evidence type="ECO:0000259" key="6">
    <source>
        <dbReference type="SMART" id="SM00829"/>
    </source>
</evidence>
<dbReference type="EC" id="1.1.1.14" evidence="7"/>
<dbReference type="InterPro" id="IPR013149">
    <property type="entry name" value="ADH-like_C"/>
</dbReference>
<dbReference type="GO" id="GO:0046872">
    <property type="term" value="F:metal ion binding"/>
    <property type="evidence" value="ECO:0007669"/>
    <property type="project" value="UniProtKB-KW"/>
</dbReference>
<keyword evidence="3" id="KW-0479">Metal-binding</keyword>
<dbReference type="Pfam" id="PF08240">
    <property type="entry name" value="ADH_N"/>
    <property type="match status" value="1"/>
</dbReference>
<dbReference type="PANTHER" id="PTHR43161:SF9">
    <property type="entry name" value="SORBITOL DEHYDROGENASE"/>
    <property type="match status" value="1"/>
</dbReference>
<evidence type="ECO:0000256" key="4">
    <source>
        <dbReference type="ARBA" id="ARBA00022833"/>
    </source>
</evidence>
<dbReference type="Proteomes" id="UP000569914">
    <property type="component" value="Unassembled WGS sequence"/>
</dbReference>
<organism evidence="7 8">
    <name type="scientific">Microlunatus parietis</name>
    <dbReference type="NCBI Taxonomy" id="682979"/>
    <lineage>
        <taxon>Bacteria</taxon>
        <taxon>Bacillati</taxon>
        <taxon>Actinomycetota</taxon>
        <taxon>Actinomycetes</taxon>
        <taxon>Propionibacteriales</taxon>
        <taxon>Propionibacteriaceae</taxon>
        <taxon>Microlunatus</taxon>
    </lineage>
</organism>
<dbReference type="SUPFAM" id="SSF50129">
    <property type="entry name" value="GroES-like"/>
    <property type="match status" value="1"/>
</dbReference>
<sequence>MKALRLEEIGRLEVVDLPDPEPGPGEVRLRIVATGICGSDLHGFTGENGRRHPGQVMGHEAVAIIDAVGAGVDGLAVGSPATFNPVVVPEADLEAFAGREQLSPGKQVIGVAREIVAAFAQLIIVPARNVVPLPASMPIELGALVEPLAVAVHAVRRAGAAPGDRVLVVGGGPIGQSVVLALQMAGVERVAVTELAPSRRALVERLGASALDAAAADAAAVTEALGGPADVAIDAVGVEATVRLALEATRLGGTVCLVGMGAPKLGLDAYLVSTGERALVGSFTYTAQDFADAAAWIGQAPAQAGELISRVVPLEEGPGAFVELAGHADVPGKVLVRLDQGEEQR</sequence>
<protein>
    <submittedName>
        <fullName evidence="7">L-iditol 2-dehydrogenase</fullName>
        <ecNumber evidence="7">1.1.1.14</ecNumber>
    </submittedName>
</protein>
<keyword evidence="5 7" id="KW-0560">Oxidoreductase</keyword>
<reference evidence="7 8" key="1">
    <citation type="submission" date="2020-07" db="EMBL/GenBank/DDBJ databases">
        <title>Sequencing the genomes of 1000 actinobacteria strains.</title>
        <authorList>
            <person name="Klenk H.-P."/>
        </authorList>
    </citation>
    <scope>NUCLEOTIDE SEQUENCE [LARGE SCALE GENOMIC DNA]</scope>
    <source>
        <strain evidence="7 8">DSM 22083</strain>
    </source>
</reference>
<dbReference type="InterPro" id="IPR020843">
    <property type="entry name" value="ER"/>
</dbReference>
<evidence type="ECO:0000256" key="2">
    <source>
        <dbReference type="ARBA" id="ARBA00008072"/>
    </source>
</evidence>
<dbReference type="RefSeq" id="WP_179748119.1">
    <property type="nucleotide sequence ID" value="NZ_JACCBU010000001.1"/>
</dbReference>
<evidence type="ECO:0000256" key="1">
    <source>
        <dbReference type="ARBA" id="ARBA00001947"/>
    </source>
</evidence>
<dbReference type="Pfam" id="PF00107">
    <property type="entry name" value="ADH_zinc_N"/>
    <property type="match status" value="1"/>
</dbReference>
<evidence type="ECO:0000313" key="8">
    <source>
        <dbReference type="Proteomes" id="UP000569914"/>
    </source>
</evidence>
<dbReference type="Gene3D" id="3.40.50.720">
    <property type="entry name" value="NAD(P)-binding Rossmann-like Domain"/>
    <property type="match status" value="1"/>
</dbReference>
<dbReference type="GO" id="GO:0003939">
    <property type="term" value="F:L-iditol 2-dehydrogenase (NAD+) activity"/>
    <property type="evidence" value="ECO:0007669"/>
    <property type="project" value="UniProtKB-EC"/>
</dbReference>
<dbReference type="AlphaFoldDB" id="A0A7Y9I3L7"/>
<dbReference type="SUPFAM" id="SSF51735">
    <property type="entry name" value="NAD(P)-binding Rossmann-fold domains"/>
    <property type="match status" value="1"/>
</dbReference>
<feature type="domain" description="Enoyl reductase (ER)" evidence="6">
    <location>
        <begin position="10"/>
        <end position="336"/>
    </location>
</feature>
<comment type="similarity">
    <text evidence="2">Belongs to the zinc-containing alcohol dehydrogenase family.</text>
</comment>
<keyword evidence="4" id="KW-0862">Zinc</keyword>
<dbReference type="EMBL" id="JACCBU010000001">
    <property type="protein sequence ID" value="NYE69381.1"/>
    <property type="molecule type" value="Genomic_DNA"/>
</dbReference>
<proteinExistence type="inferred from homology"/>
<dbReference type="InterPro" id="IPR036291">
    <property type="entry name" value="NAD(P)-bd_dom_sf"/>
</dbReference>
<dbReference type="PANTHER" id="PTHR43161">
    <property type="entry name" value="SORBITOL DEHYDROGENASE"/>
    <property type="match status" value="1"/>
</dbReference>
<dbReference type="SMART" id="SM00829">
    <property type="entry name" value="PKS_ER"/>
    <property type="match status" value="1"/>
</dbReference>
<evidence type="ECO:0000313" key="7">
    <source>
        <dbReference type="EMBL" id="NYE69381.1"/>
    </source>
</evidence>
<comment type="cofactor">
    <cofactor evidence="1">
        <name>Zn(2+)</name>
        <dbReference type="ChEBI" id="CHEBI:29105"/>
    </cofactor>
</comment>
<accession>A0A7Y9I3L7</accession>
<comment type="caution">
    <text evidence="7">The sequence shown here is derived from an EMBL/GenBank/DDBJ whole genome shotgun (WGS) entry which is preliminary data.</text>
</comment>
<gene>
    <name evidence="7" type="ORF">BKA15_000710</name>
</gene>
<dbReference type="InterPro" id="IPR013154">
    <property type="entry name" value="ADH-like_N"/>
</dbReference>
<keyword evidence="8" id="KW-1185">Reference proteome</keyword>
<dbReference type="Gene3D" id="3.90.180.10">
    <property type="entry name" value="Medium-chain alcohol dehydrogenases, catalytic domain"/>
    <property type="match status" value="1"/>
</dbReference>
<name>A0A7Y9I3L7_9ACTN</name>
<dbReference type="InterPro" id="IPR011032">
    <property type="entry name" value="GroES-like_sf"/>
</dbReference>